<dbReference type="SUPFAM" id="SSF54001">
    <property type="entry name" value="Cysteine proteinases"/>
    <property type="match status" value="1"/>
</dbReference>
<evidence type="ECO:0000313" key="2">
    <source>
        <dbReference type="Proteomes" id="UP000194440"/>
    </source>
</evidence>
<dbReference type="InterPro" id="IPR038765">
    <property type="entry name" value="Papain-like_cys_pep_sf"/>
</dbReference>
<dbReference type="InterPro" id="IPR023107">
    <property type="entry name" value="Atu2299-like_dom_sf"/>
</dbReference>
<dbReference type="Pfam" id="PF09641">
    <property type="entry name" value="DUF2026"/>
    <property type="match status" value="1"/>
</dbReference>
<dbReference type="InterPro" id="IPR018599">
    <property type="entry name" value="DUF2026"/>
</dbReference>
<organism evidence="1 2">
    <name type="scientific">Acidovorax carolinensis</name>
    <dbReference type="NCBI Taxonomy" id="553814"/>
    <lineage>
        <taxon>Bacteria</taxon>
        <taxon>Pseudomonadati</taxon>
        <taxon>Pseudomonadota</taxon>
        <taxon>Betaproteobacteria</taxon>
        <taxon>Burkholderiales</taxon>
        <taxon>Comamonadaceae</taxon>
        <taxon>Acidovorax</taxon>
    </lineage>
</organism>
<dbReference type="KEGG" id="acis:CBP35_13485"/>
<dbReference type="EMBL" id="CP021366">
    <property type="protein sequence ID" value="ART58382.1"/>
    <property type="molecule type" value="Genomic_DNA"/>
</dbReference>
<dbReference type="KEGG" id="acip:CBP36_05450"/>
<dbReference type="Gene3D" id="3.10.550.10">
    <property type="entry name" value="Hypothetical protein Atu2299"/>
    <property type="match status" value="1"/>
</dbReference>
<evidence type="ECO:0000313" key="1">
    <source>
        <dbReference type="EMBL" id="ART58382.1"/>
    </source>
</evidence>
<evidence type="ECO:0008006" key="3">
    <source>
        <dbReference type="Google" id="ProtNLM"/>
    </source>
</evidence>
<dbReference type="Proteomes" id="UP000194440">
    <property type="component" value="Chromosome"/>
</dbReference>
<protein>
    <recommendedName>
        <fullName evidence="3">DUF2026 domain-containing protein</fullName>
    </recommendedName>
</protein>
<name>A0A240UBE8_9BURK</name>
<sequence length="212" mass="23784">MKTKPLIPLLDYLRIHGVIRSVLDSVDAHTAHACMFFSVAGAAILQEFYKKEAVQVAGAAFYLVNEQQRNVISFATLEEGQVQSSDTAFHAWVHCDGYVIDFMAPIFPETCAAAGHPFIAPRRMFQKKWVDMAPSHERLDREGDFHLVPNPGLTIDLRQSFLKKPAGADLVNVCLHWYRRPPKSILPELQMQNDLGEITRIRLGNAAVAGTW</sequence>
<dbReference type="RefSeq" id="WP_086926836.1">
    <property type="nucleotide sequence ID" value="NZ_CP021362.1"/>
</dbReference>
<proteinExistence type="predicted"/>
<reference evidence="1" key="1">
    <citation type="submission" date="2017-05" db="EMBL/GenBank/DDBJ databases">
        <title>Polyphasic characterization of four soil-derived phenanthrene-degrading Acidovorax strains and proposal of Acidovorax phenanthrenivorans sp. nov.</title>
        <authorList>
            <person name="Singleton D."/>
            <person name="Lee J."/>
            <person name="Dickey A.N."/>
            <person name="Stroud A."/>
            <person name="Scholl E.H."/>
            <person name="Wright F.A."/>
            <person name="Aitken M.D."/>
        </authorList>
    </citation>
    <scope>NUCLEOTIDE SEQUENCE</scope>
    <source>
        <strain evidence="1">P4</strain>
    </source>
</reference>
<dbReference type="OrthoDB" id="6833966at2"/>
<gene>
    <name evidence="1" type="ORF">CBP36_05450</name>
</gene>
<dbReference type="AlphaFoldDB" id="A0A240UBE8"/>
<accession>A0A240UBE8</accession>
<keyword evidence="2" id="KW-1185">Reference proteome</keyword>